<protein>
    <submittedName>
        <fullName evidence="2">Nuclear transport factor 2 family protein</fullName>
    </submittedName>
</protein>
<comment type="caution">
    <text evidence="2">The sequence shown here is derived from an EMBL/GenBank/DDBJ whole genome shotgun (WGS) entry which is preliminary data.</text>
</comment>
<keyword evidence="3" id="KW-1185">Reference proteome</keyword>
<dbReference type="InterPro" id="IPR037401">
    <property type="entry name" value="SnoaL-like"/>
</dbReference>
<dbReference type="Gene3D" id="3.10.450.50">
    <property type="match status" value="1"/>
</dbReference>
<dbReference type="EMBL" id="JAAXPG010000017">
    <property type="protein sequence ID" value="NKY99721.1"/>
    <property type="molecule type" value="Genomic_DNA"/>
</dbReference>
<dbReference type="SUPFAM" id="SSF54427">
    <property type="entry name" value="NTF2-like"/>
    <property type="match status" value="1"/>
</dbReference>
<proteinExistence type="predicted"/>
<organism evidence="2 3">
    <name type="scientific">Nocardiopsis alborubida</name>
    <dbReference type="NCBI Taxonomy" id="146802"/>
    <lineage>
        <taxon>Bacteria</taxon>
        <taxon>Bacillati</taxon>
        <taxon>Actinomycetota</taxon>
        <taxon>Actinomycetes</taxon>
        <taxon>Streptosporangiales</taxon>
        <taxon>Nocardiopsidaceae</taxon>
        <taxon>Nocardiopsis</taxon>
    </lineage>
</organism>
<gene>
    <name evidence="2" type="ORF">HGB44_18925</name>
</gene>
<accession>A0A7X6MDV1</accession>
<name>A0A7X6MDV1_9ACTN</name>
<feature type="domain" description="SnoaL-like" evidence="1">
    <location>
        <begin position="7"/>
        <end position="130"/>
    </location>
</feature>
<evidence type="ECO:0000313" key="3">
    <source>
        <dbReference type="Proteomes" id="UP000553209"/>
    </source>
</evidence>
<dbReference type="Pfam" id="PF13577">
    <property type="entry name" value="SnoaL_4"/>
    <property type="match status" value="1"/>
</dbReference>
<sequence length="137" mass="15205">MDGSLVTGIQQLYARQSHLIDGGHADAWARTFTPDGEFHSPTYPAPVAGRDRLRAFAEDFAHAAREAGEVRRHVVTNLFVESADATQAQVSAYLQVIGTRVTGDTTILRLTTVSDRLVRDGQDWRIARRDVRRDDTA</sequence>
<evidence type="ECO:0000259" key="1">
    <source>
        <dbReference type="Pfam" id="PF13577"/>
    </source>
</evidence>
<reference evidence="2 3" key="1">
    <citation type="submission" date="2020-04" db="EMBL/GenBank/DDBJ databases">
        <title>MicrobeNet Type strains.</title>
        <authorList>
            <person name="Nicholson A.C."/>
        </authorList>
    </citation>
    <scope>NUCLEOTIDE SEQUENCE [LARGE SCALE GENOMIC DNA]</scope>
    <source>
        <strain evidence="2 3">ATCC 23612</strain>
    </source>
</reference>
<dbReference type="InterPro" id="IPR032710">
    <property type="entry name" value="NTF2-like_dom_sf"/>
</dbReference>
<dbReference type="Proteomes" id="UP000553209">
    <property type="component" value="Unassembled WGS sequence"/>
</dbReference>
<dbReference type="AlphaFoldDB" id="A0A7X6MDV1"/>
<evidence type="ECO:0000313" key="2">
    <source>
        <dbReference type="EMBL" id="NKY99721.1"/>
    </source>
</evidence>